<comment type="caution">
    <text evidence="1">The sequence shown here is derived from an EMBL/GenBank/DDBJ whole genome shotgun (WGS) entry which is preliminary data.</text>
</comment>
<evidence type="ECO:0000313" key="2">
    <source>
        <dbReference type="Proteomes" id="UP001057375"/>
    </source>
</evidence>
<protein>
    <submittedName>
        <fullName evidence="1">Uncharacterized protein</fullName>
    </submittedName>
</protein>
<gene>
    <name evidence="1" type="ORF">ADUPG1_014142</name>
</gene>
<organism evidence="1 2">
    <name type="scientific">Aduncisulcus paluster</name>
    <dbReference type="NCBI Taxonomy" id="2918883"/>
    <lineage>
        <taxon>Eukaryota</taxon>
        <taxon>Metamonada</taxon>
        <taxon>Carpediemonas-like organisms</taxon>
        <taxon>Aduncisulcus</taxon>
    </lineage>
</organism>
<dbReference type="EMBL" id="BQXS01013845">
    <property type="protein sequence ID" value="GKT29699.1"/>
    <property type="molecule type" value="Genomic_DNA"/>
</dbReference>
<reference evidence="1" key="1">
    <citation type="submission" date="2022-03" db="EMBL/GenBank/DDBJ databases">
        <title>Draft genome sequence of Aduncisulcus paluster, a free-living microaerophilic Fornicata.</title>
        <authorList>
            <person name="Yuyama I."/>
            <person name="Kume K."/>
            <person name="Tamura T."/>
            <person name="Inagaki Y."/>
            <person name="Hashimoto T."/>
        </authorList>
    </citation>
    <scope>NUCLEOTIDE SEQUENCE</scope>
    <source>
        <strain evidence="1">NY0171</strain>
    </source>
</reference>
<evidence type="ECO:0000313" key="1">
    <source>
        <dbReference type="EMBL" id="GKT29699.1"/>
    </source>
</evidence>
<dbReference type="Proteomes" id="UP001057375">
    <property type="component" value="Unassembled WGS sequence"/>
</dbReference>
<sequence>MGESGSSHSGVNNIVVPSESFLYLSSTSLEDGLQLHKKGKTVQLGSEAIEFTGVFSQSEQKNLLHHLSTSTSNSLFSGLSSVLLFNGSSYSHILPSSDSSETFFQLFFNALYARGALGDKHQIGISVFTIEEGSTGVHLIKDLLDPWSAPSMPDSPQILTVGSPNSYAAAHLLTLACTGFSFDQALFIRVN</sequence>
<accession>A0ABQ5KAW3</accession>
<feature type="non-terminal residue" evidence="1">
    <location>
        <position position="191"/>
    </location>
</feature>
<proteinExistence type="predicted"/>
<keyword evidence="2" id="KW-1185">Reference proteome</keyword>
<name>A0ABQ5KAW3_9EUKA</name>